<sequence length="840" mass="94042">MAAFLDQFNTIRLSLPVLFLVYANKCFIKGIMCRTLFILLLLLVTQLGELQAAAFSIRQNRFDEVPDLQTPAPVATSTESSKILEKATSGLLKKCLPCSDGIKCVPQIQCPAHVRMEIHEKPQICDLPAGTFGYCCETGQNHTAPKPDISSKERRSGFPTVLSPAVLDEARRNFEHLMHGIAQIPVRRGFPDFAHGLVFHSTAKDDLHNFAISNSAIEQVMTTQLFGKKEQVPVEDFITNNVPIKFTETPLAHHCQPPPVCGNIRSVYRSIDGTCNNPEPQRSLWGAAGQPMERMLPPAYEDGIWTPRAHSSDGTPLLGARKISRTLLSDVDRPHPLYNLMVMQFGQVLAHDISQTSSIRLEDGSLVQCCSPEGKVALSPQQSHFACMPIHVEPDDEFFAAFGVRCLNFVRLSLVPSPDCQLSYGKQLTKVTHFVDASPVYGSSDEASRSLRAFRGGRLRMMNDFGRDLLPLTNDRNACPSEEAGKSCFHSGDGRTNQIISLITLQILLAREHNRVADALHELNPSTSDETLFQEARRIVIAEMQHITYNEFLPIIIGPQQMKRFRLVPLHQGYAHDYNINVNPAITNEFSGAAYRMGHSSVDGKFHIRQEHGRIDEVVNIPDVMFNPSRMRKREFYDDMLRTLYSQPMQQVDSSISQGLSRFLFRGDNPFGLDLAAINIQRGRDQGLRSYNDYLELMGASKLHSFEQFPIEIAQKLSRVYRTPDDIDLWVGGLLEKAVEGGVVGVTFAEIIADQFARFKQGDRYYYEYDNGINPGAFNPLQLQEIRKVTLARLLCDNSDRLTLQAVPLAAFVRADHPGNQMIGCDDSNLPSVNLEAWRA</sequence>
<evidence type="ECO:0000256" key="4">
    <source>
        <dbReference type="ARBA" id="ARBA00022617"/>
    </source>
</evidence>
<dbReference type="SUPFAM" id="SSF48113">
    <property type="entry name" value="Heme-dependent peroxidases"/>
    <property type="match status" value="1"/>
</dbReference>
<dbReference type="EMBL" id="CM000160">
    <property type="protein sequence ID" value="EDW95818.2"/>
    <property type="molecule type" value="Genomic_DNA"/>
</dbReference>
<keyword evidence="2" id="KW-0964">Secreted</keyword>
<proteinExistence type="predicted"/>
<evidence type="ECO:0000256" key="3">
    <source>
        <dbReference type="ARBA" id="ARBA00022559"/>
    </source>
</evidence>
<name>B4PKH9_DROYA</name>
<dbReference type="AlphaFoldDB" id="B4PKH9"/>
<dbReference type="InterPro" id="IPR019791">
    <property type="entry name" value="Haem_peroxidase_animal"/>
</dbReference>
<reference evidence="10 11" key="1">
    <citation type="journal article" date="2007" name="Nature">
        <title>Evolution of genes and genomes on the Drosophila phylogeny.</title>
        <authorList>
            <consortium name="Drosophila 12 Genomes Consortium"/>
            <person name="Clark A.G."/>
            <person name="Eisen M.B."/>
            <person name="Smith D.R."/>
            <person name="Bergman C.M."/>
            <person name="Oliver B."/>
            <person name="Markow T.A."/>
            <person name="Kaufman T.C."/>
            <person name="Kellis M."/>
            <person name="Gelbart W."/>
            <person name="Iyer V.N."/>
            <person name="Pollard D.A."/>
            <person name="Sackton T.B."/>
            <person name="Larracuente A.M."/>
            <person name="Singh N.D."/>
            <person name="Abad J.P."/>
            <person name="Abt D.N."/>
            <person name="Adryan B."/>
            <person name="Aguade M."/>
            <person name="Akashi H."/>
            <person name="Anderson W.W."/>
            <person name="Aquadro C.F."/>
            <person name="Ardell D.H."/>
            <person name="Arguello R."/>
            <person name="Artieri C.G."/>
            <person name="Barbash D.A."/>
            <person name="Barker D."/>
            <person name="Barsanti P."/>
            <person name="Batterham P."/>
            <person name="Batzoglou S."/>
            <person name="Begun D."/>
            <person name="Bhutkar A."/>
            <person name="Blanco E."/>
            <person name="Bosak S.A."/>
            <person name="Bradley R.K."/>
            <person name="Brand A.D."/>
            <person name="Brent M.R."/>
            <person name="Brooks A.N."/>
            <person name="Brown R.H."/>
            <person name="Butlin R.K."/>
            <person name="Caggese C."/>
            <person name="Calvi B.R."/>
            <person name="Bernardo de Carvalho A."/>
            <person name="Caspi A."/>
            <person name="Castrezana S."/>
            <person name="Celniker S.E."/>
            <person name="Chang J.L."/>
            <person name="Chapple C."/>
            <person name="Chatterji S."/>
            <person name="Chinwalla A."/>
            <person name="Civetta A."/>
            <person name="Clifton S.W."/>
            <person name="Comeron J.M."/>
            <person name="Costello J.C."/>
            <person name="Coyne J.A."/>
            <person name="Daub J."/>
            <person name="David R.G."/>
            <person name="Delcher A.L."/>
            <person name="Delehaunty K."/>
            <person name="Do C.B."/>
            <person name="Ebling H."/>
            <person name="Edwards K."/>
            <person name="Eickbush T."/>
            <person name="Evans J.D."/>
            <person name="Filipski A."/>
            <person name="Findeiss S."/>
            <person name="Freyhult E."/>
            <person name="Fulton L."/>
            <person name="Fulton R."/>
            <person name="Garcia A.C."/>
            <person name="Gardiner A."/>
            <person name="Garfield D.A."/>
            <person name="Garvin B.E."/>
            <person name="Gibson G."/>
            <person name="Gilbert D."/>
            <person name="Gnerre S."/>
            <person name="Godfrey J."/>
            <person name="Good R."/>
            <person name="Gotea V."/>
            <person name="Gravely B."/>
            <person name="Greenberg A.J."/>
            <person name="Griffiths-Jones S."/>
            <person name="Gross S."/>
            <person name="Guigo R."/>
            <person name="Gustafson E.A."/>
            <person name="Haerty W."/>
            <person name="Hahn M.W."/>
            <person name="Halligan D.L."/>
            <person name="Halpern A.L."/>
            <person name="Halter G.M."/>
            <person name="Han M.V."/>
            <person name="Heger A."/>
            <person name="Hillier L."/>
            <person name="Hinrichs A.S."/>
            <person name="Holmes I."/>
            <person name="Hoskins R.A."/>
            <person name="Hubisz M.J."/>
            <person name="Hultmark D."/>
            <person name="Huntley M.A."/>
            <person name="Jaffe D.B."/>
            <person name="Jagadeeshan S."/>
            <person name="Jeck W.R."/>
            <person name="Johnson J."/>
            <person name="Jones C.D."/>
            <person name="Jordan W.C."/>
            <person name="Karpen G.H."/>
            <person name="Kataoka E."/>
            <person name="Keightley P.D."/>
            <person name="Kheradpour P."/>
            <person name="Kirkness E.F."/>
            <person name="Koerich L.B."/>
            <person name="Kristiansen K."/>
            <person name="Kudrna D."/>
            <person name="Kulathinal R.J."/>
            <person name="Kumar S."/>
            <person name="Kwok R."/>
            <person name="Lander E."/>
            <person name="Langley C.H."/>
            <person name="Lapoint R."/>
            <person name="Lazzaro B.P."/>
            <person name="Lee S.J."/>
            <person name="Levesque L."/>
            <person name="Li R."/>
            <person name="Lin C.F."/>
            <person name="Lin M.F."/>
            <person name="Lindblad-Toh K."/>
            <person name="Llopart A."/>
            <person name="Long M."/>
            <person name="Low L."/>
            <person name="Lozovsky E."/>
            <person name="Lu J."/>
            <person name="Luo M."/>
            <person name="Machado C.A."/>
            <person name="Makalowski W."/>
            <person name="Marzo M."/>
            <person name="Matsuda M."/>
            <person name="Matzkin L."/>
            <person name="McAllister B."/>
            <person name="McBride C.S."/>
            <person name="McKernan B."/>
            <person name="McKernan K."/>
            <person name="Mendez-Lago M."/>
            <person name="Minx P."/>
            <person name="Mollenhauer M.U."/>
            <person name="Montooth K."/>
            <person name="Mount S.M."/>
            <person name="Mu X."/>
            <person name="Myers E."/>
            <person name="Negre B."/>
            <person name="Newfeld S."/>
            <person name="Nielsen R."/>
            <person name="Noor M.A."/>
            <person name="O'Grady P."/>
            <person name="Pachter L."/>
            <person name="Papaceit M."/>
            <person name="Parisi M.J."/>
            <person name="Parisi M."/>
            <person name="Parts L."/>
            <person name="Pedersen J.S."/>
            <person name="Pesole G."/>
            <person name="Phillippy A.M."/>
            <person name="Ponting C.P."/>
            <person name="Pop M."/>
            <person name="Porcelli D."/>
            <person name="Powell J.R."/>
            <person name="Prohaska S."/>
            <person name="Pruitt K."/>
            <person name="Puig M."/>
            <person name="Quesneville H."/>
            <person name="Ram K.R."/>
            <person name="Rand D."/>
            <person name="Rasmussen M.D."/>
            <person name="Reed L.K."/>
            <person name="Reenan R."/>
            <person name="Reily A."/>
            <person name="Remington K.A."/>
            <person name="Rieger T.T."/>
            <person name="Ritchie M.G."/>
            <person name="Robin C."/>
            <person name="Rogers Y.H."/>
            <person name="Rohde C."/>
            <person name="Rozas J."/>
            <person name="Rubenfield M.J."/>
            <person name="Ruiz A."/>
            <person name="Russo S."/>
            <person name="Salzberg S.L."/>
            <person name="Sanchez-Gracia A."/>
            <person name="Saranga D.J."/>
            <person name="Sato H."/>
            <person name="Schaeffer S.W."/>
            <person name="Schatz M.C."/>
            <person name="Schlenke T."/>
            <person name="Schwartz R."/>
            <person name="Segarra C."/>
            <person name="Singh R.S."/>
            <person name="Sirot L."/>
            <person name="Sirota M."/>
            <person name="Sisneros N.B."/>
            <person name="Smith C.D."/>
            <person name="Smith T.F."/>
            <person name="Spieth J."/>
            <person name="Stage D.E."/>
            <person name="Stark A."/>
            <person name="Stephan W."/>
            <person name="Strausberg R.L."/>
            <person name="Strempel S."/>
            <person name="Sturgill D."/>
            <person name="Sutton G."/>
            <person name="Sutton G.G."/>
            <person name="Tao W."/>
            <person name="Teichmann S."/>
            <person name="Tobari Y.N."/>
            <person name="Tomimura Y."/>
            <person name="Tsolas J.M."/>
            <person name="Valente V.L."/>
            <person name="Venter E."/>
            <person name="Venter J.C."/>
            <person name="Vicario S."/>
            <person name="Vieira F.G."/>
            <person name="Vilella A.J."/>
            <person name="Villasante A."/>
            <person name="Walenz B."/>
            <person name="Wang J."/>
            <person name="Wasserman M."/>
            <person name="Watts T."/>
            <person name="Wilson D."/>
            <person name="Wilson R.K."/>
            <person name="Wing R.A."/>
            <person name="Wolfner M.F."/>
            <person name="Wong A."/>
            <person name="Wong G.K."/>
            <person name="Wu C.I."/>
            <person name="Wu G."/>
            <person name="Yamamoto D."/>
            <person name="Yang H.P."/>
            <person name="Yang S.P."/>
            <person name="Yorke J.A."/>
            <person name="Yoshida K."/>
            <person name="Zdobnov E."/>
            <person name="Zhang P."/>
            <person name="Zhang Y."/>
            <person name="Zimin A.V."/>
            <person name="Baldwin J."/>
            <person name="Abdouelleil A."/>
            <person name="Abdulkadir J."/>
            <person name="Abebe A."/>
            <person name="Abera B."/>
            <person name="Abreu J."/>
            <person name="Acer S.C."/>
            <person name="Aftuck L."/>
            <person name="Alexander A."/>
            <person name="An P."/>
            <person name="Anderson E."/>
            <person name="Anderson S."/>
            <person name="Arachi H."/>
            <person name="Azer M."/>
            <person name="Bachantsang P."/>
            <person name="Barry A."/>
            <person name="Bayul T."/>
            <person name="Berlin A."/>
            <person name="Bessette D."/>
            <person name="Bloom T."/>
            <person name="Blye J."/>
            <person name="Boguslavskiy L."/>
            <person name="Bonnet C."/>
            <person name="Boukhgalter B."/>
            <person name="Bourzgui I."/>
            <person name="Brown A."/>
            <person name="Cahill P."/>
            <person name="Channer S."/>
            <person name="Cheshatsang Y."/>
            <person name="Chuda L."/>
            <person name="Citroen M."/>
            <person name="Collymore A."/>
            <person name="Cooke P."/>
            <person name="Costello M."/>
            <person name="D'Aco K."/>
            <person name="Daza R."/>
            <person name="De Haan G."/>
            <person name="DeGray S."/>
            <person name="DeMaso C."/>
            <person name="Dhargay N."/>
            <person name="Dooley K."/>
            <person name="Dooley E."/>
            <person name="Doricent M."/>
            <person name="Dorje P."/>
            <person name="Dorjee K."/>
            <person name="Dupes A."/>
            <person name="Elong R."/>
            <person name="Falk J."/>
            <person name="Farina A."/>
            <person name="Faro S."/>
            <person name="Ferguson D."/>
            <person name="Fisher S."/>
            <person name="Foley C.D."/>
            <person name="Franke A."/>
            <person name="Friedrich D."/>
            <person name="Gadbois L."/>
            <person name="Gearin G."/>
            <person name="Gearin C.R."/>
            <person name="Giannoukos G."/>
            <person name="Goode T."/>
            <person name="Graham J."/>
            <person name="Grandbois E."/>
            <person name="Grewal S."/>
            <person name="Gyaltsen K."/>
            <person name="Hafez N."/>
            <person name="Hagos B."/>
            <person name="Hall J."/>
            <person name="Henson C."/>
            <person name="Hollinger A."/>
            <person name="Honan T."/>
            <person name="Huard M.D."/>
            <person name="Hughes L."/>
            <person name="Hurhula B."/>
            <person name="Husby M.E."/>
            <person name="Kamat A."/>
            <person name="Kanga B."/>
            <person name="Kashin S."/>
            <person name="Khazanovich D."/>
            <person name="Kisner P."/>
            <person name="Lance K."/>
            <person name="Lara M."/>
            <person name="Lee W."/>
            <person name="Lennon N."/>
            <person name="Letendre F."/>
            <person name="LeVine R."/>
            <person name="Lipovsky A."/>
            <person name="Liu X."/>
            <person name="Liu J."/>
            <person name="Liu S."/>
            <person name="Lokyitsang T."/>
            <person name="Lokyitsang Y."/>
            <person name="Lubonja R."/>
            <person name="Lui A."/>
            <person name="MacDonald P."/>
            <person name="Magnisalis V."/>
            <person name="Maru K."/>
            <person name="Matthews C."/>
            <person name="McCusker W."/>
            <person name="McDonough S."/>
            <person name="Mehta T."/>
            <person name="Meldrim J."/>
            <person name="Meneus L."/>
            <person name="Mihai O."/>
            <person name="Mihalev A."/>
            <person name="Mihova T."/>
            <person name="Mittelman R."/>
            <person name="Mlenga V."/>
            <person name="Montmayeur A."/>
            <person name="Mulrain L."/>
            <person name="Navidi A."/>
            <person name="Naylor J."/>
            <person name="Negash T."/>
            <person name="Nguyen T."/>
            <person name="Nguyen N."/>
            <person name="Nicol R."/>
            <person name="Norbu C."/>
            <person name="Norbu N."/>
            <person name="Novod N."/>
            <person name="O'Neill B."/>
            <person name="Osman S."/>
            <person name="Markiewicz E."/>
            <person name="Oyono O.L."/>
            <person name="Patti C."/>
            <person name="Phunkhang P."/>
            <person name="Pierre F."/>
            <person name="Priest M."/>
            <person name="Raghuraman S."/>
            <person name="Rege F."/>
            <person name="Reyes R."/>
            <person name="Rise C."/>
            <person name="Rogov P."/>
            <person name="Ross K."/>
            <person name="Ryan E."/>
            <person name="Settipalli S."/>
            <person name="Shea T."/>
            <person name="Sherpa N."/>
            <person name="Shi L."/>
            <person name="Shih D."/>
            <person name="Sparrow T."/>
            <person name="Spaulding J."/>
            <person name="Stalker J."/>
            <person name="Stange-Thomann N."/>
            <person name="Stavropoulos S."/>
            <person name="Stone C."/>
            <person name="Strader C."/>
            <person name="Tesfaye S."/>
            <person name="Thomson T."/>
            <person name="Thoulutsang Y."/>
            <person name="Thoulutsang D."/>
            <person name="Topham K."/>
            <person name="Topping I."/>
            <person name="Tsamla T."/>
            <person name="Vassiliev H."/>
            <person name="Vo A."/>
            <person name="Wangchuk T."/>
            <person name="Wangdi T."/>
            <person name="Weiand M."/>
            <person name="Wilkinson J."/>
            <person name="Wilson A."/>
            <person name="Yadav S."/>
            <person name="Young G."/>
            <person name="Yu Q."/>
            <person name="Zembek L."/>
            <person name="Zhong D."/>
            <person name="Zimmer A."/>
            <person name="Zwirko Z."/>
            <person name="Jaffe D.B."/>
            <person name="Alvarez P."/>
            <person name="Brockman W."/>
            <person name="Butler J."/>
            <person name="Chin C."/>
            <person name="Gnerre S."/>
            <person name="Grabherr M."/>
            <person name="Kleber M."/>
            <person name="Mauceli E."/>
            <person name="MacCallum I."/>
        </authorList>
    </citation>
    <scope>NUCLEOTIDE SEQUENCE [LARGE SCALE GENOMIC DNA]</scope>
    <source>
        <strain evidence="11">Tai18E2 / Tucson 14021-0261.01</strain>
    </source>
</reference>
<dbReference type="InterPro" id="IPR037120">
    <property type="entry name" value="Haem_peroxidase_sf_animal"/>
</dbReference>
<dbReference type="Pfam" id="PF03098">
    <property type="entry name" value="An_peroxidase"/>
    <property type="match status" value="1"/>
</dbReference>
<dbReference type="Proteomes" id="UP000002282">
    <property type="component" value="Chromosome 3R"/>
</dbReference>
<dbReference type="OrthoDB" id="823504at2759"/>
<evidence type="ECO:0000256" key="7">
    <source>
        <dbReference type="ARBA" id="ARBA00023004"/>
    </source>
</evidence>
<dbReference type="PANTHER" id="PTHR11475">
    <property type="entry name" value="OXIDASE/PEROXIDASE"/>
    <property type="match status" value="1"/>
</dbReference>
<dbReference type="KEGG" id="dya:Dyak_GE25495"/>
<dbReference type="CDD" id="cd09823">
    <property type="entry name" value="peroxinectin_like"/>
    <property type="match status" value="1"/>
</dbReference>
<keyword evidence="5" id="KW-0732">Signal</keyword>
<protein>
    <submittedName>
        <fullName evidence="10">Uncharacterized protein</fullName>
    </submittedName>
</protein>
<evidence type="ECO:0000256" key="5">
    <source>
        <dbReference type="ARBA" id="ARBA00022729"/>
    </source>
</evidence>
<evidence type="ECO:0000256" key="1">
    <source>
        <dbReference type="ARBA" id="ARBA00004613"/>
    </source>
</evidence>
<keyword evidence="3 10" id="KW-0575">Peroxidase</keyword>
<dbReference type="GO" id="GO:0001516">
    <property type="term" value="P:prostaglandin biosynthetic process"/>
    <property type="evidence" value="ECO:0007669"/>
    <property type="project" value="EnsemblMetazoa"/>
</dbReference>
<dbReference type="GO" id="GO:0005615">
    <property type="term" value="C:extracellular space"/>
    <property type="evidence" value="ECO:0007669"/>
    <property type="project" value="EnsemblMetazoa"/>
</dbReference>
<dbReference type="GO" id="GO:0006979">
    <property type="term" value="P:response to oxidative stress"/>
    <property type="evidence" value="ECO:0007669"/>
    <property type="project" value="InterPro"/>
</dbReference>
<dbReference type="PANTHER" id="PTHR11475:SF4">
    <property type="entry name" value="CHORION PEROXIDASE"/>
    <property type="match status" value="1"/>
</dbReference>
<dbReference type="PRINTS" id="PR00457">
    <property type="entry name" value="ANPEROXIDASE"/>
</dbReference>
<dbReference type="GO" id="GO:0140825">
    <property type="term" value="F:lactoperoxidase activity"/>
    <property type="evidence" value="ECO:0007669"/>
    <property type="project" value="UniProtKB-EC"/>
</dbReference>
<accession>B4PKH9</accession>
<dbReference type="FunFam" id="1.10.640.10:FF:000003">
    <property type="entry name" value="chorion peroxidase"/>
    <property type="match status" value="1"/>
</dbReference>
<keyword evidence="6 10" id="KW-0560">Oxidoreductase</keyword>
<dbReference type="Gene3D" id="1.10.640.10">
    <property type="entry name" value="Haem peroxidase domain superfamily, animal type"/>
    <property type="match status" value="1"/>
</dbReference>
<reference evidence="10 11" key="2">
    <citation type="journal article" date="2007" name="PLoS Biol.">
        <title>Principles of genome evolution in the Drosophila melanogaster species group.</title>
        <authorList>
            <person name="Ranz J.M."/>
            <person name="Maurin D."/>
            <person name="Chan Y.S."/>
            <person name="von Grotthuss M."/>
            <person name="Hillier L.W."/>
            <person name="Roote J."/>
            <person name="Ashburner M."/>
            <person name="Bergman C.M."/>
        </authorList>
    </citation>
    <scope>NUCLEOTIDE SEQUENCE [LARGE SCALE GENOMIC DNA]</scope>
    <source>
        <strain evidence="11">Tai18E2 / Tucson 14021-0261.01</strain>
    </source>
</reference>
<evidence type="ECO:0000313" key="11">
    <source>
        <dbReference type="Proteomes" id="UP000002282"/>
    </source>
</evidence>
<comment type="subcellular location">
    <subcellularLocation>
        <location evidence="1">Secreted</location>
    </subcellularLocation>
</comment>
<keyword evidence="8" id="KW-0325">Glycoprotein</keyword>
<keyword evidence="11" id="KW-1185">Reference proteome</keyword>
<dbReference type="GO" id="GO:0046872">
    <property type="term" value="F:metal ion binding"/>
    <property type="evidence" value="ECO:0007669"/>
    <property type="project" value="UniProtKB-KW"/>
</dbReference>
<dbReference type="eggNOG" id="KOG2408">
    <property type="taxonomic scope" value="Eukaryota"/>
</dbReference>
<evidence type="ECO:0000313" key="10">
    <source>
        <dbReference type="EMBL" id="EDW95818.2"/>
    </source>
</evidence>
<keyword evidence="4 9" id="KW-0349">Heme</keyword>
<feature type="binding site" description="axial binding residue" evidence="9">
    <location>
        <position position="599"/>
    </location>
    <ligand>
        <name>heme b</name>
        <dbReference type="ChEBI" id="CHEBI:60344"/>
    </ligand>
    <ligandPart>
        <name>Fe</name>
        <dbReference type="ChEBI" id="CHEBI:18248"/>
    </ligandPart>
</feature>
<dbReference type="HOGENOM" id="CLU_006087_5_0_1"/>
<keyword evidence="7 9" id="KW-0408">Iron</keyword>
<dbReference type="GO" id="GO:0020037">
    <property type="term" value="F:heme binding"/>
    <property type="evidence" value="ECO:0007669"/>
    <property type="project" value="InterPro"/>
</dbReference>
<evidence type="ECO:0000256" key="6">
    <source>
        <dbReference type="ARBA" id="ARBA00023002"/>
    </source>
</evidence>
<dbReference type="PROSITE" id="PS50292">
    <property type="entry name" value="PEROXIDASE_3"/>
    <property type="match status" value="1"/>
</dbReference>
<organism evidence="10 11">
    <name type="scientific">Drosophila yakuba</name>
    <name type="common">Fruit fly</name>
    <dbReference type="NCBI Taxonomy" id="7245"/>
    <lineage>
        <taxon>Eukaryota</taxon>
        <taxon>Metazoa</taxon>
        <taxon>Ecdysozoa</taxon>
        <taxon>Arthropoda</taxon>
        <taxon>Hexapoda</taxon>
        <taxon>Insecta</taxon>
        <taxon>Pterygota</taxon>
        <taxon>Neoptera</taxon>
        <taxon>Endopterygota</taxon>
        <taxon>Diptera</taxon>
        <taxon>Brachycera</taxon>
        <taxon>Muscomorpha</taxon>
        <taxon>Ephydroidea</taxon>
        <taxon>Drosophilidae</taxon>
        <taxon>Drosophila</taxon>
        <taxon>Sophophora</taxon>
    </lineage>
</organism>
<evidence type="ECO:0000256" key="2">
    <source>
        <dbReference type="ARBA" id="ARBA00022525"/>
    </source>
</evidence>
<dbReference type="InterPro" id="IPR010255">
    <property type="entry name" value="Haem_peroxidase_sf"/>
</dbReference>
<keyword evidence="9" id="KW-0479">Metal-binding</keyword>
<gene>
    <name evidence="10" type="primary">Dyak\GE25495</name>
    <name evidence="10" type="synonym">dyak_GLEANR_9121</name>
    <name evidence="10" type="synonym">GE25495</name>
    <name evidence="10" type="ORF">Dyak_GE25495</name>
</gene>
<evidence type="ECO:0000256" key="9">
    <source>
        <dbReference type="PIRSR" id="PIRSR619791-2"/>
    </source>
</evidence>
<dbReference type="SMR" id="B4PKH9"/>
<evidence type="ECO:0000256" key="8">
    <source>
        <dbReference type="ARBA" id="ARBA00023180"/>
    </source>
</evidence>
<dbReference type="GO" id="GO:0007304">
    <property type="term" value="P:chorion-containing eggshell formation"/>
    <property type="evidence" value="ECO:0007669"/>
    <property type="project" value="EnsemblMetazoa"/>
</dbReference>